<organism evidence="1 2">
    <name type="scientific">Alternaria atra</name>
    <dbReference type="NCBI Taxonomy" id="119953"/>
    <lineage>
        <taxon>Eukaryota</taxon>
        <taxon>Fungi</taxon>
        <taxon>Dikarya</taxon>
        <taxon>Ascomycota</taxon>
        <taxon>Pezizomycotina</taxon>
        <taxon>Dothideomycetes</taxon>
        <taxon>Pleosporomycetidae</taxon>
        <taxon>Pleosporales</taxon>
        <taxon>Pleosporineae</taxon>
        <taxon>Pleosporaceae</taxon>
        <taxon>Alternaria</taxon>
        <taxon>Alternaria sect. Ulocladioides</taxon>
    </lineage>
</organism>
<dbReference type="AlphaFoldDB" id="A0A8J2N3F9"/>
<dbReference type="GeneID" id="67014059"/>
<accession>A0A8J2N3F9</accession>
<sequence length="178" mass="19351">MNVNADTNGLLKALLKLDEADRGHIVEHLPPDKVKNALLLLLREKDGVLGTSDIATFGELTDSMLPLLVLQKQPLAQAPLAIHPVSTHEPVTISNKQGNSAATFNNLKRAKTDAAVTQNAEEGAAQIVVRSEHETIEIASDDEEPGAEASDQSKIKKLDSQLTYRCTCAFMMNRDTIR</sequence>
<dbReference type="Proteomes" id="UP000676310">
    <property type="component" value="Unassembled WGS sequence"/>
</dbReference>
<gene>
    <name evidence="1" type="ORF">ALTATR162_LOCUS2597</name>
</gene>
<dbReference type="RefSeq" id="XP_043166138.1">
    <property type="nucleotide sequence ID" value="XM_043310203.1"/>
</dbReference>
<dbReference type="EMBL" id="CAJRGZ010000015">
    <property type="protein sequence ID" value="CAG5150235.1"/>
    <property type="molecule type" value="Genomic_DNA"/>
</dbReference>
<evidence type="ECO:0000313" key="1">
    <source>
        <dbReference type="EMBL" id="CAG5150235.1"/>
    </source>
</evidence>
<keyword evidence="2" id="KW-1185">Reference proteome</keyword>
<evidence type="ECO:0000313" key="2">
    <source>
        <dbReference type="Proteomes" id="UP000676310"/>
    </source>
</evidence>
<name>A0A8J2N3F9_9PLEO</name>
<protein>
    <submittedName>
        <fullName evidence="1">Uncharacterized protein</fullName>
    </submittedName>
</protein>
<reference evidence="1" key="1">
    <citation type="submission" date="2021-05" db="EMBL/GenBank/DDBJ databases">
        <authorList>
            <person name="Stam R."/>
        </authorList>
    </citation>
    <scope>NUCLEOTIDE SEQUENCE</scope>
    <source>
        <strain evidence="1">CS162</strain>
    </source>
</reference>
<proteinExistence type="predicted"/>
<dbReference type="OrthoDB" id="3681251at2759"/>
<comment type="caution">
    <text evidence="1">The sequence shown here is derived from an EMBL/GenBank/DDBJ whole genome shotgun (WGS) entry which is preliminary data.</text>
</comment>